<dbReference type="RefSeq" id="WP_321392957.1">
    <property type="nucleotide sequence ID" value="NZ_CP139487.1"/>
</dbReference>
<proteinExistence type="predicted"/>
<reference evidence="2 3" key="1">
    <citation type="submission" date="2023-11" db="EMBL/GenBank/DDBJ databases">
        <title>Peredibacter starrii A3.12.</title>
        <authorList>
            <person name="Mitchell R.J."/>
        </authorList>
    </citation>
    <scope>NUCLEOTIDE SEQUENCE [LARGE SCALE GENOMIC DNA]</scope>
    <source>
        <strain evidence="2 3">A3.12</strain>
    </source>
</reference>
<dbReference type="EMBL" id="CP139487">
    <property type="protein sequence ID" value="WPU64338.1"/>
    <property type="molecule type" value="Genomic_DNA"/>
</dbReference>
<protein>
    <submittedName>
        <fullName evidence="2">Uncharacterized protein</fullName>
    </submittedName>
</protein>
<keyword evidence="3" id="KW-1185">Reference proteome</keyword>
<feature type="signal peptide" evidence="1">
    <location>
        <begin position="1"/>
        <end position="17"/>
    </location>
</feature>
<gene>
    <name evidence="2" type="ORF">SOO65_16710</name>
</gene>
<sequence>MRALILLAFLVSSHVFAGEYVPKKLQFNFLGDDMGNRIYYRCEVVKTLVANHLESLGAISTNVKCYGGLEDYARMPEWSPITVTAHFEVPVPAENSTREVVVLKTKGVASEDCFLNTSFLKTAIPFFPGVKILKKSTSCLSNYSRWSYTVEIAK</sequence>
<accession>A0AAX4HMI7</accession>
<dbReference type="KEGG" id="psti:SOO65_16710"/>
<dbReference type="Proteomes" id="UP001324634">
    <property type="component" value="Chromosome"/>
</dbReference>
<dbReference type="AlphaFoldDB" id="A0AAX4HMI7"/>
<name>A0AAX4HMI7_9BACT</name>
<evidence type="ECO:0000313" key="2">
    <source>
        <dbReference type="EMBL" id="WPU64338.1"/>
    </source>
</evidence>
<keyword evidence="1" id="KW-0732">Signal</keyword>
<evidence type="ECO:0000313" key="3">
    <source>
        <dbReference type="Proteomes" id="UP001324634"/>
    </source>
</evidence>
<feature type="chain" id="PRO_5043993822" evidence="1">
    <location>
        <begin position="18"/>
        <end position="154"/>
    </location>
</feature>
<organism evidence="2 3">
    <name type="scientific">Peredibacter starrii</name>
    <dbReference type="NCBI Taxonomy" id="28202"/>
    <lineage>
        <taxon>Bacteria</taxon>
        <taxon>Pseudomonadati</taxon>
        <taxon>Bdellovibrionota</taxon>
        <taxon>Bacteriovoracia</taxon>
        <taxon>Bacteriovoracales</taxon>
        <taxon>Bacteriovoracaceae</taxon>
        <taxon>Peredibacter</taxon>
    </lineage>
</organism>
<evidence type="ECO:0000256" key="1">
    <source>
        <dbReference type="SAM" id="SignalP"/>
    </source>
</evidence>